<accession>A0ACB9FU41</accession>
<reference evidence="1 2" key="2">
    <citation type="journal article" date="2022" name="Mol. Ecol. Resour.">
        <title>The genomes of chicory, endive, great burdock and yacon provide insights into Asteraceae paleo-polyploidization history and plant inulin production.</title>
        <authorList>
            <person name="Fan W."/>
            <person name="Wang S."/>
            <person name="Wang H."/>
            <person name="Wang A."/>
            <person name="Jiang F."/>
            <person name="Liu H."/>
            <person name="Zhao H."/>
            <person name="Xu D."/>
            <person name="Zhang Y."/>
        </authorList>
    </citation>
    <scope>NUCLEOTIDE SEQUENCE [LARGE SCALE GENOMIC DNA]</scope>
    <source>
        <strain evidence="2">cv. Yunnan</strain>
        <tissue evidence="1">Leaves</tissue>
    </source>
</reference>
<dbReference type="EMBL" id="CM042033">
    <property type="protein sequence ID" value="KAI3774664.1"/>
    <property type="molecule type" value="Genomic_DNA"/>
</dbReference>
<comment type="caution">
    <text evidence="1">The sequence shown here is derived from an EMBL/GenBank/DDBJ whole genome shotgun (WGS) entry which is preliminary data.</text>
</comment>
<reference evidence="2" key="1">
    <citation type="journal article" date="2022" name="Mol. Ecol. Resour.">
        <title>The genomes of chicory, endive, great burdock and yacon provide insights into Asteraceae palaeo-polyploidization history and plant inulin production.</title>
        <authorList>
            <person name="Fan W."/>
            <person name="Wang S."/>
            <person name="Wang H."/>
            <person name="Wang A."/>
            <person name="Jiang F."/>
            <person name="Liu H."/>
            <person name="Zhao H."/>
            <person name="Xu D."/>
            <person name="Zhang Y."/>
        </authorList>
    </citation>
    <scope>NUCLEOTIDE SEQUENCE [LARGE SCALE GENOMIC DNA]</scope>
    <source>
        <strain evidence="2">cv. Yunnan</strain>
    </source>
</reference>
<proteinExistence type="predicted"/>
<protein>
    <submittedName>
        <fullName evidence="1">Uncharacterized protein</fullName>
    </submittedName>
</protein>
<dbReference type="Proteomes" id="UP001056120">
    <property type="component" value="Linkage Group LG16"/>
</dbReference>
<gene>
    <name evidence="1" type="ORF">L1987_49223</name>
</gene>
<sequence length="80" mass="8128">MRRAASLAQRPYALSSSAAAAGGDVPVPPDSAVIKAADVARVESVWVEKVQGSEGGPVRSRDESCSRDAQGMKLAQGGGC</sequence>
<evidence type="ECO:0000313" key="2">
    <source>
        <dbReference type="Proteomes" id="UP001056120"/>
    </source>
</evidence>
<keyword evidence="2" id="KW-1185">Reference proteome</keyword>
<organism evidence="1 2">
    <name type="scientific">Smallanthus sonchifolius</name>
    <dbReference type="NCBI Taxonomy" id="185202"/>
    <lineage>
        <taxon>Eukaryota</taxon>
        <taxon>Viridiplantae</taxon>
        <taxon>Streptophyta</taxon>
        <taxon>Embryophyta</taxon>
        <taxon>Tracheophyta</taxon>
        <taxon>Spermatophyta</taxon>
        <taxon>Magnoliopsida</taxon>
        <taxon>eudicotyledons</taxon>
        <taxon>Gunneridae</taxon>
        <taxon>Pentapetalae</taxon>
        <taxon>asterids</taxon>
        <taxon>campanulids</taxon>
        <taxon>Asterales</taxon>
        <taxon>Asteraceae</taxon>
        <taxon>Asteroideae</taxon>
        <taxon>Heliantheae alliance</taxon>
        <taxon>Millerieae</taxon>
        <taxon>Smallanthus</taxon>
    </lineage>
</organism>
<evidence type="ECO:0000313" key="1">
    <source>
        <dbReference type="EMBL" id="KAI3774664.1"/>
    </source>
</evidence>
<name>A0ACB9FU41_9ASTR</name>